<keyword evidence="2" id="KW-1133">Transmembrane helix</keyword>
<feature type="transmembrane region" description="Helical" evidence="2">
    <location>
        <begin position="166"/>
        <end position="187"/>
    </location>
</feature>
<protein>
    <recommendedName>
        <fullName evidence="5">General glycosylation pathway protein</fullName>
    </recommendedName>
</protein>
<dbReference type="Gene3D" id="3.30.450.20">
    <property type="entry name" value="PAS domain"/>
    <property type="match status" value="1"/>
</dbReference>
<evidence type="ECO:0000256" key="1">
    <source>
        <dbReference type="SAM" id="MobiDB-lite"/>
    </source>
</evidence>
<evidence type="ECO:0008006" key="5">
    <source>
        <dbReference type="Google" id="ProtNLM"/>
    </source>
</evidence>
<organism evidence="3 4">
    <name type="scientific">Thiohalorhabdus denitrificans</name>
    <dbReference type="NCBI Taxonomy" id="381306"/>
    <lineage>
        <taxon>Bacteria</taxon>
        <taxon>Pseudomonadati</taxon>
        <taxon>Pseudomonadota</taxon>
        <taxon>Gammaproteobacteria</taxon>
        <taxon>Thiohalorhabdales</taxon>
        <taxon>Thiohalorhabdaceae</taxon>
        <taxon>Thiohalorhabdus</taxon>
    </lineage>
</organism>
<keyword evidence="2" id="KW-0472">Membrane</keyword>
<dbReference type="EMBL" id="FMUN01000006">
    <property type="protein sequence ID" value="SCY51053.1"/>
    <property type="molecule type" value="Genomic_DNA"/>
</dbReference>
<dbReference type="InterPro" id="IPR029151">
    <property type="entry name" value="Sensor-like_sf"/>
</dbReference>
<dbReference type="CDD" id="cd12914">
    <property type="entry name" value="PDC1_DGC_like"/>
    <property type="match status" value="1"/>
</dbReference>
<sequence length="350" mass="37916">MSSMSYLHILERYQDHRGAIAELLASLVTGIAEHRAVDDPASLQGEVHALAERYPFLDMVYTLDAQGIQTSDNMVNQGKALARTGVGADRSQRPYFRLARGTQEVVVTEPYLSATGHNLCLSAALELRDATGRARGYLVLDADLAEIVAFLLGDRERRRFQPVFKAVYSLIVAGLLAVVGVLLAFSVQELGALLPGADGGSDRALHLKPFGVIIFLTLSLAIFDLAKTILEEEVLTHKDIFRHSSTRRTITRFIAAILIAVSIESLLLMFKAALGEGEGILPAVAMMLTVVGLLLGLGVYVYLGSRAEVTLLSWQKRREEPFPAASPAAPARHPEAPGPAAPRPERALTE</sequence>
<keyword evidence="2" id="KW-0812">Transmembrane</keyword>
<feature type="transmembrane region" description="Helical" evidence="2">
    <location>
        <begin position="280"/>
        <end position="303"/>
    </location>
</feature>
<reference evidence="4" key="1">
    <citation type="submission" date="2016-10" db="EMBL/GenBank/DDBJ databases">
        <authorList>
            <person name="Varghese N."/>
        </authorList>
    </citation>
    <scope>NUCLEOTIDE SEQUENCE [LARGE SCALE GENOMIC DNA]</scope>
    <source>
        <strain evidence="4">HL 19</strain>
    </source>
</reference>
<evidence type="ECO:0000313" key="3">
    <source>
        <dbReference type="EMBL" id="SCY51053.1"/>
    </source>
</evidence>
<dbReference type="SUPFAM" id="SSF103190">
    <property type="entry name" value="Sensory domain-like"/>
    <property type="match status" value="1"/>
</dbReference>
<feature type="transmembrane region" description="Helical" evidence="2">
    <location>
        <begin position="250"/>
        <end position="274"/>
    </location>
</feature>
<dbReference type="AlphaFoldDB" id="A0A1G5GHN3"/>
<feature type="compositionally biased region" description="Low complexity" evidence="1">
    <location>
        <begin position="322"/>
        <end position="331"/>
    </location>
</feature>
<evidence type="ECO:0000256" key="2">
    <source>
        <dbReference type="SAM" id="Phobius"/>
    </source>
</evidence>
<dbReference type="Proteomes" id="UP000183104">
    <property type="component" value="Unassembled WGS sequence"/>
</dbReference>
<accession>A0A1G5GHN3</accession>
<gene>
    <name evidence="3" type="ORF">SAMN05661077_2355</name>
</gene>
<dbReference type="RefSeq" id="WP_074471421.1">
    <property type="nucleotide sequence ID" value="NZ_FMUN01000006.1"/>
</dbReference>
<evidence type="ECO:0000313" key="4">
    <source>
        <dbReference type="Proteomes" id="UP000183104"/>
    </source>
</evidence>
<proteinExistence type="predicted"/>
<keyword evidence="4" id="KW-1185">Reference proteome</keyword>
<feature type="transmembrane region" description="Helical" evidence="2">
    <location>
        <begin position="207"/>
        <end position="230"/>
    </location>
</feature>
<name>A0A1G5GHN3_9GAMM</name>
<feature type="region of interest" description="Disordered" evidence="1">
    <location>
        <begin position="322"/>
        <end position="350"/>
    </location>
</feature>